<dbReference type="InterPro" id="IPR019316">
    <property type="entry name" value="G8_domain"/>
</dbReference>
<keyword evidence="1 2" id="KW-0732">Signal</keyword>
<dbReference type="PANTHER" id="PTHR46769">
    <property type="entry name" value="POLYCYSTIC KIDNEY AND HEPATIC DISEASE 1 (AUTOSOMAL RECESSIVE)-LIKE 1"/>
    <property type="match status" value="1"/>
</dbReference>
<organism evidence="4 5">
    <name type="scientific">Dokdonella fugitiva</name>
    <dbReference type="NCBI Taxonomy" id="328517"/>
    <lineage>
        <taxon>Bacteria</taxon>
        <taxon>Pseudomonadati</taxon>
        <taxon>Pseudomonadota</taxon>
        <taxon>Gammaproteobacteria</taxon>
        <taxon>Lysobacterales</taxon>
        <taxon>Rhodanobacteraceae</taxon>
        <taxon>Dokdonella</taxon>
    </lineage>
</organism>
<gene>
    <name evidence="4" type="ORF">FHW12_001391</name>
</gene>
<reference evidence="4 5" key="1">
    <citation type="submission" date="2020-07" db="EMBL/GenBank/DDBJ databases">
        <title>Genomic Encyclopedia of Type Strains, Phase IV (KMG-V): Genome sequencing to study the core and pangenomes of soil and plant-associated prokaryotes.</title>
        <authorList>
            <person name="Whitman W."/>
        </authorList>
    </citation>
    <scope>NUCLEOTIDE SEQUENCE [LARGE SCALE GENOMIC DNA]</scope>
    <source>
        <strain evidence="4 5">RH2WT43</strain>
    </source>
</reference>
<evidence type="ECO:0000256" key="1">
    <source>
        <dbReference type="ARBA" id="ARBA00022729"/>
    </source>
</evidence>
<protein>
    <recommendedName>
        <fullName evidence="3">G8 domain-containing protein</fullName>
    </recommendedName>
</protein>
<dbReference type="EMBL" id="JACGXL010000002">
    <property type="protein sequence ID" value="MBA8887177.1"/>
    <property type="molecule type" value="Genomic_DNA"/>
</dbReference>
<dbReference type="RefSeq" id="WP_182530268.1">
    <property type="nucleotide sequence ID" value="NZ_JACGXL010000002.1"/>
</dbReference>
<evidence type="ECO:0000256" key="2">
    <source>
        <dbReference type="SAM" id="SignalP"/>
    </source>
</evidence>
<dbReference type="Proteomes" id="UP000550401">
    <property type="component" value="Unassembled WGS sequence"/>
</dbReference>
<dbReference type="Pfam" id="PF17957">
    <property type="entry name" value="Big_7"/>
    <property type="match status" value="2"/>
</dbReference>
<feature type="domain" description="G8" evidence="3">
    <location>
        <begin position="40"/>
        <end position="105"/>
    </location>
</feature>
<proteinExistence type="predicted"/>
<dbReference type="PANTHER" id="PTHR46769:SF2">
    <property type="entry name" value="FIBROCYSTIN-L ISOFORM 2 PRECURSOR-RELATED"/>
    <property type="match status" value="1"/>
</dbReference>
<comment type="caution">
    <text evidence="4">The sequence shown here is derived from an EMBL/GenBank/DDBJ whole genome shotgun (WGS) entry which is preliminary data.</text>
</comment>
<name>A0A839ERZ1_9GAMM</name>
<dbReference type="InterPro" id="IPR013783">
    <property type="entry name" value="Ig-like_fold"/>
</dbReference>
<accession>A0A839ERZ1</accession>
<dbReference type="Pfam" id="PF10162">
    <property type="entry name" value="G8"/>
    <property type="match status" value="1"/>
</dbReference>
<dbReference type="Gene3D" id="2.60.40.10">
    <property type="entry name" value="Immunoglobulins"/>
    <property type="match status" value="2"/>
</dbReference>
<dbReference type="AlphaFoldDB" id="A0A839ERZ1"/>
<evidence type="ECO:0000259" key="3">
    <source>
        <dbReference type="Pfam" id="PF10162"/>
    </source>
</evidence>
<dbReference type="Gene3D" id="2.160.20.10">
    <property type="entry name" value="Single-stranded right-handed beta-helix, Pectin lyase-like"/>
    <property type="match status" value="1"/>
</dbReference>
<dbReference type="InterPro" id="IPR052387">
    <property type="entry name" value="Fibrocystin"/>
</dbReference>
<sequence>MRTDRRCLSLLLTVLLCGSPMASAVERVSVASGAWSEPATWGGAAPLEGDSVTIGAGTDVVFDVASRRVHGLHVRAGGTLRYAADHGGMLESDANVVVEGRLVMRPASPAVDQVLRFVDVDEAAFVGGGMMPLASDVGLWVMGPGQLDLVGSPRSGWLRLQGGLAQGATSATLESAPVGWQAGDAISIAPTESPTVGAASVEGFDEATLSGVAGSTIHWDVATARAHPQIDGRWTAEVINLTRNVRIEGTPSGRAHVFVHAWHPQTIAYVQIRYMGPRQPGEDATVPVLGRYGLHFHHSQDGSRGSQVFGTVVRDGGSHAFVPHLSHGITFHDTVAYSTADEAYWWDLAAPDARGDETHDTVYDHAIAARIFSEPVYRGFRLNGFTLAQGMRNVVRDSVAVGVQGNVDASGFDWPESSGASQEHGVWDFSHGNIAHNNARHGLFVWQNDNEPHVLADFAAYHNGGAGLAHGAYGNAYHYLDARLYGNAEGALRLQAVSADGATVRFDDVVFDGAGIVDYLIQSDDHTFDGTQGPTVFRHATLRGARIAALRIGSSANVNPDALDFEYPLLQTPSDVGFSADAPPGNVVRIDDGQTAVRITRDGRTTIAPFAAPAGEHSLPQSSLLVPLGGTALAGSVTLDARAYDDTGVARLDLYVDNIRRASADTAPYQFALTTAPLGAGYRLFRLAATDVAGKVNWSNIVSYRIDDGGAPQPPQPPGDDVDAPTVHLLTPAKNQVLSGIATVTADAHDDFGVSRVEFRVAGNLVGTDTSLPYRLDWDTQTVANGLYDVSATAYDYSGHHTEDVVGDVSVANAIERDHIFANGWE</sequence>
<keyword evidence="5" id="KW-1185">Reference proteome</keyword>
<feature type="chain" id="PRO_5032503545" description="G8 domain-containing protein" evidence="2">
    <location>
        <begin position="25"/>
        <end position="826"/>
    </location>
</feature>
<evidence type="ECO:0000313" key="5">
    <source>
        <dbReference type="Proteomes" id="UP000550401"/>
    </source>
</evidence>
<evidence type="ECO:0000313" key="4">
    <source>
        <dbReference type="EMBL" id="MBA8887177.1"/>
    </source>
</evidence>
<dbReference type="InterPro" id="IPR012334">
    <property type="entry name" value="Pectin_lyas_fold"/>
</dbReference>
<feature type="signal peptide" evidence="2">
    <location>
        <begin position="1"/>
        <end position="24"/>
    </location>
</feature>